<feature type="domain" description="Hikeshi-like C-terminal" evidence="3">
    <location>
        <begin position="180"/>
        <end position="234"/>
    </location>
</feature>
<feature type="domain" description="Hikeshi-like N-terminal" evidence="2">
    <location>
        <begin position="11"/>
        <end position="146"/>
    </location>
</feature>
<dbReference type="GO" id="GO:0006606">
    <property type="term" value="P:protein import into nucleus"/>
    <property type="evidence" value="ECO:0007669"/>
    <property type="project" value="TreeGrafter"/>
</dbReference>
<proteinExistence type="inferred from homology"/>
<dbReference type="EMBL" id="NCSJ02000107">
    <property type="protein sequence ID" value="RFU30164.1"/>
    <property type="molecule type" value="Genomic_DNA"/>
</dbReference>
<dbReference type="PANTHER" id="PTHR12925">
    <property type="entry name" value="HIKESHI FAMILY MEMBER"/>
    <property type="match status" value="1"/>
</dbReference>
<dbReference type="Pfam" id="PF21057">
    <property type="entry name" value="Hikeshi-like_C"/>
    <property type="match status" value="1"/>
</dbReference>
<dbReference type="GO" id="GO:0005634">
    <property type="term" value="C:nucleus"/>
    <property type="evidence" value="ECO:0007669"/>
    <property type="project" value="TreeGrafter"/>
</dbReference>
<dbReference type="OMA" id="WWAKFER"/>
<name>A0A3E2H9T1_SCYLI</name>
<feature type="non-terminal residue" evidence="4">
    <location>
        <position position="1"/>
    </location>
</feature>
<dbReference type="Pfam" id="PF05603">
    <property type="entry name" value="Hikeshi-like_N"/>
    <property type="match status" value="1"/>
</dbReference>
<evidence type="ECO:0000313" key="4">
    <source>
        <dbReference type="EMBL" id="RFU30164.1"/>
    </source>
</evidence>
<gene>
    <name evidence="4" type="ORF">B7463_g6164</name>
</gene>
<dbReference type="GO" id="GO:0005829">
    <property type="term" value="C:cytosol"/>
    <property type="evidence" value="ECO:0007669"/>
    <property type="project" value="TreeGrafter"/>
</dbReference>
<evidence type="ECO:0000259" key="3">
    <source>
        <dbReference type="Pfam" id="PF21057"/>
    </source>
</evidence>
<comment type="similarity">
    <text evidence="1">Belongs to the OPI10 family.</text>
</comment>
<protein>
    <submittedName>
        <fullName evidence="4">Uncharacterized protein</fullName>
    </submittedName>
</protein>
<evidence type="ECO:0000313" key="5">
    <source>
        <dbReference type="Proteomes" id="UP000258309"/>
    </source>
</evidence>
<evidence type="ECO:0000256" key="1">
    <source>
        <dbReference type="ARBA" id="ARBA00006623"/>
    </source>
</evidence>
<evidence type="ECO:0000259" key="2">
    <source>
        <dbReference type="Pfam" id="PF05603"/>
    </source>
</evidence>
<sequence length="237" mass="24718">MSALPHPFGIIPTGCPIIVDPTTIPSETSFVYTLPARRFSHIVVFLLPGVTLPPNTAAAIYIAVAPKTNVVVSQPETFKFLGGIGQGKESGIFKINNLTAAGAGGGLGGETSIGEVDMDAPDTPQVSEITIGISIEPAESVAARMPVVPVVDNNGGADGGLESSSALVRVGRGAPSQAATLIIAQRIIKNAFDYLASFGGSMANGVEVVPLKAFNDWWRKFESRVRSDPSFLERVAD</sequence>
<dbReference type="STRING" id="5539.A0A3E2H9T1"/>
<dbReference type="AlphaFoldDB" id="A0A3E2H9T1"/>
<comment type="caution">
    <text evidence="4">The sequence shown here is derived from an EMBL/GenBank/DDBJ whole genome shotgun (WGS) entry which is preliminary data.</text>
</comment>
<dbReference type="InterPro" id="IPR048364">
    <property type="entry name" value="Hikeshi-like_C"/>
</dbReference>
<feature type="non-terminal residue" evidence="4">
    <location>
        <position position="237"/>
    </location>
</feature>
<accession>A0A3E2H9T1</accession>
<dbReference type="Proteomes" id="UP000258309">
    <property type="component" value="Unassembled WGS sequence"/>
</dbReference>
<dbReference type="OrthoDB" id="10248398at2759"/>
<dbReference type="GO" id="GO:0061608">
    <property type="term" value="F:nuclear import signal receptor activity"/>
    <property type="evidence" value="ECO:0007669"/>
    <property type="project" value="TreeGrafter"/>
</dbReference>
<keyword evidence="5" id="KW-1185">Reference proteome</keyword>
<dbReference type="InterPro" id="IPR031318">
    <property type="entry name" value="OPI10"/>
</dbReference>
<dbReference type="InterPro" id="IPR008493">
    <property type="entry name" value="Hikeshi-like_N"/>
</dbReference>
<organism evidence="4 5">
    <name type="scientific">Scytalidium lignicola</name>
    <name type="common">Hyphomycete</name>
    <dbReference type="NCBI Taxonomy" id="5539"/>
    <lineage>
        <taxon>Eukaryota</taxon>
        <taxon>Fungi</taxon>
        <taxon>Dikarya</taxon>
        <taxon>Ascomycota</taxon>
        <taxon>Pezizomycotina</taxon>
        <taxon>Leotiomycetes</taxon>
        <taxon>Leotiomycetes incertae sedis</taxon>
        <taxon>Scytalidium</taxon>
    </lineage>
</organism>
<reference evidence="4 5" key="1">
    <citation type="submission" date="2018-05" db="EMBL/GenBank/DDBJ databases">
        <title>Draft genome sequence of Scytalidium lignicola DSM 105466, a ubiquitous saprotrophic fungus.</title>
        <authorList>
            <person name="Buettner E."/>
            <person name="Gebauer A.M."/>
            <person name="Hofrichter M."/>
            <person name="Liers C."/>
            <person name="Kellner H."/>
        </authorList>
    </citation>
    <scope>NUCLEOTIDE SEQUENCE [LARGE SCALE GENOMIC DNA]</scope>
    <source>
        <strain evidence="4 5">DSM 105466</strain>
    </source>
</reference>
<dbReference type="PANTHER" id="PTHR12925:SF0">
    <property type="entry name" value="PROTEIN HIKESHI"/>
    <property type="match status" value="1"/>
</dbReference>